<keyword evidence="15" id="KW-1185">Reference proteome</keyword>
<dbReference type="EnsemblPlants" id="OMERI01G06400.1">
    <property type="protein sequence ID" value="OMERI01G06400.1"/>
    <property type="gene ID" value="OMERI01G06400"/>
</dbReference>
<dbReference type="Proteomes" id="UP000008021">
    <property type="component" value="Chromosome 1"/>
</dbReference>
<keyword evidence="6 9" id="KW-0943">RNA-mediated gene silencing</keyword>
<dbReference type="GO" id="GO:0003723">
    <property type="term" value="F:RNA binding"/>
    <property type="evidence" value="ECO:0007669"/>
    <property type="project" value="UniProtKB-KW"/>
</dbReference>
<evidence type="ECO:0000256" key="9">
    <source>
        <dbReference type="RuleBase" id="RU363098"/>
    </source>
</evidence>
<dbReference type="AlphaFoldDB" id="A0A0E0BYM0"/>
<feature type="domain" description="RDRP core" evidence="10">
    <location>
        <begin position="373"/>
        <end position="973"/>
    </location>
</feature>
<keyword evidence="3 9" id="KW-0808">Transferase</keyword>
<evidence type="ECO:0000313" key="14">
    <source>
        <dbReference type="EnsemblPlants" id="OMERI01G06400.1"/>
    </source>
</evidence>
<evidence type="ECO:0000256" key="3">
    <source>
        <dbReference type="ARBA" id="ARBA00022679"/>
    </source>
</evidence>
<dbReference type="GO" id="GO:0003968">
    <property type="term" value="F:RNA-directed RNA polymerase activity"/>
    <property type="evidence" value="ECO:0007669"/>
    <property type="project" value="UniProtKB-KW"/>
</dbReference>
<keyword evidence="5 9" id="KW-0694">RNA-binding</keyword>
<dbReference type="EnsemblPlants" id="OMERI01G06400.3">
    <property type="protein sequence ID" value="OMERI01G06400.3"/>
    <property type="gene ID" value="OMERI01G06400"/>
</dbReference>
<proteinExistence type="inferred from homology"/>
<evidence type="ECO:0000259" key="13">
    <source>
        <dbReference type="Pfam" id="PF26253"/>
    </source>
</evidence>
<evidence type="ECO:0000256" key="8">
    <source>
        <dbReference type="ARBA" id="ARBA00093763"/>
    </source>
</evidence>
<protein>
    <recommendedName>
        <fullName evidence="9">RNA-dependent RNA polymerase</fullName>
        <ecNumber evidence="9">2.7.7.48</ecNumber>
    </recommendedName>
</protein>
<dbReference type="Pfam" id="PF05183">
    <property type="entry name" value="RdRP"/>
    <property type="match status" value="1"/>
</dbReference>
<sequence>MREPALPEAVGAELERLEARLGQLACAEARRQLAELGESAAARVLRAIGEARQVRTLSGFIRHMANQERMKRNARGIPTAHSAACISGPCREEESISTPLYYNEVQMDVQTPNDMVEVGSPNQQMPLRLHDNGGSVRHIACVVPDLANPAVGSPYGRISSVLPQNQNCVEGYTPSRGMVSPASNQVGSPGHRMPSGLQRHMEIDSPIQPIVSTPERVSTLSPVRDLSRRVENMAGPSGSPPCPIWVMPQIPPAICPDTANVLREVVSPQMLALGELEFRKIFMIFAYLSWNKKGVKPPLSTPKSSKIEDVLSVNSIRSLKSMSMVQFESRIWSTFGHENISSSDRAKNLDSGPGMSKVYRCNVEIRGGTVVKIFKGPYIENRRTHLQKVLGDDNVLVVNFMEIPSDTETDLSTYLEHYHKVAEEGIVLGLRRYRFFLYKDGGKENKMKEENREEENKKCTSSVRCYFVRTESGWNMDEPYILSGRTIGQARDLFMHIRTVLTLAKYMLRFALIVSKTITLDVDLSEVLVKLIDDEPCLDIVDCAASKLMGSNNTTEYPLLIQLRMFYNGSAVKGTVLVDKRLPPRTIHIRPSMLKIKTYPELSGVQSVNSLDIVSARNAKKSLSGVQSVNSFEIVSTSNRSGRTFTSNNLIALLHYGGVPEEFFMELLQTAIEEADNARFDYAGALNVAFNYADMEDSMPARMILSGIPLEESYLQSRLDFMSLQERKGIKNGKIPIDDCYYLMGTADPTGKLGPNEVCVILDYGQVSGDVLVYKYPGLHPGDIHVLKATYSSDIEKVVGNSKHAILFPTTGQRSLADEMANSDFDGDIYWVSLNPKLLEHFKPSKPWVPAITPNGTKQKGPEDFNESELERVLFHEFLKTRFAPSYARAMAATNWLVYMDRLLTVSLDESEKKLIEKKMLKLVDLYYLALDAPKMGNKVNIPRDLMVKQYPHFMDRSPSYHSSSILGKIYDKAGDPKPLRSDNVQPTSISSLPCFAERDVPPAIKQLWQHRYKEYLADSSLLYAEEADEEEKKIKFRELYEKYKHLLYGASEFEETPRDLDDVFSEACAIYQIAYEKARSANNVARCGFAWKVAGRALCHLYTVKNEGNAVMVKC</sequence>
<feature type="domain" description="RDRP C-terminal head" evidence="13">
    <location>
        <begin position="994"/>
        <end position="1112"/>
    </location>
</feature>
<evidence type="ECO:0000256" key="7">
    <source>
        <dbReference type="ARBA" id="ARBA00048744"/>
    </source>
</evidence>
<comment type="function">
    <text evidence="8 9">Probably involved in the RNA silencing pathway and required for the generation of small interfering RNAs (siRNAs).</text>
</comment>
<evidence type="ECO:0000259" key="11">
    <source>
        <dbReference type="Pfam" id="PF26249"/>
    </source>
</evidence>
<feature type="domain" description="RDRP3-5 N-terminal" evidence="11">
    <location>
        <begin position="2"/>
        <end position="78"/>
    </location>
</feature>
<reference evidence="14" key="2">
    <citation type="submission" date="2018-05" db="EMBL/GenBank/DDBJ databases">
        <title>OmerRS3 (Oryza meridionalis Reference Sequence Version 3).</title>
        <authorList>
            <person name="Zhang J."/>
            <person name="Kudrna D."/>
            <person name="Lee S."/>
            <person name="Talag J."/>
            <person name="Welchert J."/>
            <person name="Wing R.A."/>
        </authorList>
    </citation>
    <scope>NUCLEOTIDE SEQUENCE [LARGE SCALE GENOMIC DNA]</scope>
    <source>
        <strain evidence="14">OR44</strain>
    </source>
</reference>
<dbReference type="InterPro" id="IPR057596">
    <property type="entry name" value="RDRP_core"/>
</dbReference>
<accession>A0A0E0BYM0</accession>
<dbReference type="InterPro" id="IPR007855">
    <property type="entry name" value="RDRP"/>
</dbReference>
<evidence type="ECO:0000256" key="5">
    <source>
        <dbReference type="ARBA" id="ARBA00022884"/>
    </source>
</evidence>
<dbReference type="PANTHER" id="PTHR23079:SF55">
    <property type="entry name" value="RNA-DIRECTED RNA POLYMERASE"/>
    <property type="match status" value="1"/>
</dbReference>
<dbReference type="Pfam" id="PF26252">
    <property type="entry name" value="RdRP_helical"/>
    <property type="match status" value="1"/>
</dbReference>
<dbReference type="Gramene" id="OMERI01G06400.3">
    <property type="protein sequence ID" value="OMERI01G06400.3"/>
    <property type="gene ID" value="OMERI01G06400"/>
</dbReference>
<organism evidence="14">
    <name type="scientific">Oryza meridionalis</name>
    <dbReference type="NCBI Taxonomy" id="40149"/>
    <lineage>
        <taxon>Eukaryota</taxon>
        <taxon>Viridiplantae</taxon>
        <taxon>Streptophyta</taxon>
        <taxon>Embryophyta</taxon>
        <taxon>Tracheophyta</taxon>
        <taxon>Spermatophyta</taxon>
        <taxon>Magnoliopsida</taxon>
        <taxon>Liliopsida</taxon>
        <taxon>Poales</taxon>
        <taxon>Poaceae</taxon>
        <taxon>BOP clade</taxon>
        <taxon>Oryzoideae</taxon>
        <taxon>Oryzeae</taxon>
        <taxon>Oryzinae</taxon>
        <taxon>Oryza</taxon>
    </lineage>
</organism>
<evidence type="ECO:0000259" key="12">
    <source>
        <dbReference type="Pfam" id="PF26252"/>
    </source>
</evidence>
<evidence type="ECO:0000256" key="1">
    <source>
        <dbReference type="ARBA" id="ARBA00005762"/>
    </source>
</evidence>
<comment type="catalytic activity">
    <reaction evidence="7 9">
        <text>RNA(n) + a ribonucleoside 5'-triphosphate = RNA(n+1) + diphosphate</text>
        <dbReference type="Rhea" id="RHEA:21248"/>
        <dbReference type="Rhea" id="RHEA-COMP:14527"/>
        <dbReference type="Rhea" id="RHEA-COMP:17342"/>
        <dbReference type="ChEBI" id="CHEBI:33019"/>
        <dbReference type="ChEBI" id="CHEBI:61557"/>
        <dbReference type="ChEBI" id="CHEBI:140395"/>
        <dbReference type="EC" id="2.7.7.48"/>
    </reaction>
</comment>
<comment type="similarity">
    <text evidence="1 9">Belongs to the RdRP family.</text>
</comment>
<keyword evidence="4 9" id="KW-0548">Nucleotidyltransferase</keyword>
<evidence type="ECO:0000259" key="10">
    <source>
        <dbReference type="Pfam" id="PF05183"/>
    </source>
</evidence>
<dbReference type="GO" id="GO:0031380">
    <property type="term" value="C:nuclear RNA-directed RNA polymerase complex"/>
    <property type="evidence" value="ECO:0007669"/>
    <property type="project" value="TreeGrafter"/>
</dbReference>
<evidence type="ECO:0000256" key="2">
    <source>
        <dbReference type="ARBA" id="ARBA00022484"/>
    </source>
</evidence>
<name>A0A0E0BYM0_9ORYZ</name>
<keyword evidence="2 9" id="KW-0696">RNA-directed RNA polymerase</keyword>
<dbReference type="Pfam" id="PF26249">
    <property type="entry name" value="4HB_RdRP3_N"/>
    <property type="match status" value="1"/>
</dbReference>
<feature type="domain" description="RDRP helical" evidence="12">
    <location>
        <begin position="268"/>
        <end position="351"/>
    </location>
</feature>
<evidence type="ECO:0000313" key="15">
    <source>
        <dbReference type="Proteomes" id="UP000008021"/>
    </source>
</evidence>
<dbReference type="InterPro" id="IPR058751">
    <property type="entry name" value="RDRP_helical"/>
</dbReference>
<dbReference type="HOGENOM" id="CLU_008367_0_1_1"/>
<dbReference type="EC" id="2.7.7.48" evidence="9"/>
<reference evidence="14" key="1">
    <citation type="submission" date="2015-04" db="UniProtKB">
        <authorList>
            <consortium name="EnsemblPlants"/>
        </authorList>
    </citation>
    <scope>IDENTIFICATION</scope>
</reference>
<dbReference type="Pfam" id="PF26253">
    <property type="entry name" value="RdRP_head"/>
    <property type="match status" value="1"/>
</dbReference>
<dbReference type="GO" id="GO:0030422">
    <property type="term" value="P:siRNA processing"/>
    <property type="evidence" value="ECO:0007669"/>
    <property type="project" value="TreeGrafter"/>
</dbReference>
<dbReference type="InterPro" id="IPR058697">
    <property type="entry name" value="RDRP3-5_N"/>
</dbReference>
<evidence type="ECO:0000256" key="6">
    <source>
        <dbReference type="ARBA" id="ARBA00023158"/>
    </source>
</evidence>
<dbReference type="Gramene" id="OMERI01G06400.1">
    <property type="protein sequence ID" value="OMERI01G06400.1"/>
    <property type="gene ID" value="OMERI01G06400"/>
</dbReference>
<evidence type="ECO:0000256" key="4">
    <source>
        <dbReference type="ARBA" id="ARBA00022695"/>
    </source>
</evidence>
<dbReference type="InterPro" id="IPR058752">
    <property type="entry name" value="RDRP_C_head"/>
</dbReference>
<dbReference type="PANTHER" id="PTHR23079">
    <property type="entry name" value="RNA-DEPENDENT RNA POLYMERASE"/>
    <property type="match status" value="1"/>
</dbReference>